<dbReference type="RefSeq" id="WP_185059453.1">
    <property type="nucleotide sequence ID" value="NZ_BAABJP010000015.1"/>
</dbReference>
<feature type="domain" description="LysM" evidence="3">
    <location>
        <begin position="157"/>
        <end position="201"/>
    </location>
</feature>
<gene>
    <name evidence="4" type="ORF">GCM10023321_34190</name>
</gene>
<dbReference type="Gene3D" id="3.10.350.10">
    <property type="entry name" value="LysM domain"/>
    <property type="match status" value="2"/>
</dbReference>
<protein>
    <recommendedName>
        <fullName evidence="3">LysM domain-containing protein</fullName>
    </recommendedName>
</protein>
<organism evidence="4 5">
    <name type="scientific">Pseudonocardia eucalypti</name>
    <dbReference type="NCBI Taxonomy" id="648755"/>
    <lineage>
        <taxon>Bacteria</taxon>
        <taxon>Bacillati</taxon>
        <taxon>Actinomycetota</taxon>
        <taxon>Actinomycetes</taxon>
        <taxon>Pseudonocardiales</taxon>
        <taxon>Pseudonocardiaceae</taxon>
        <taxon>Pseudonocardia</taxon>
    </lineage>
</organism>
<feature type="compositionally biased region" description="Pro residues" evidence="1">
    <location>
        <begin position="104"/>
        <end position="114"/>
    </location>
</feature>
<name>A0ABP9Q618_9PSEU</name>
<evidence type="ECO:0000256" key="1">
    <source>
        <dbReference type="SAM" id="MobiDB-lite"/>
    </source>
</evidence>
<dbReference type="SUPFAM" id="SSF54106">
    <property type="entry name" value="LysM domain"/>
    <property type="match status" value="1"/>
</dbReference>
<proteinExistence type="predicted"/>
<comment type="caution">
    <text evidence="4">The sequence shown here is derived from an EMBL/GenBank/DDBJ whole genome shotgun (WGS) entry which is preliminary data.</text>
</comment>
<keyword evidence="2" id="KW-0812">Transmembrane</keyword>
<dbReference type="PANTHER" id="PTHR33734:SF22">
    <property type="entry name" value="MEMBRANE-BOUND LYTIC MUREIN TRANSGLYCOSYLASE D"/>
    <property type="match status" value="1"/>
</dbReference>
<dbReference type="SMART" id="SM00257">
    <property type="entry name" value="LysM"/>
    <property type="match status" value="1"/>
</dbReference>
<dbReference type="EMBL" id="BAABJP010000015">
    <property type="protein sequence ID" value="GAA5156970.1"/>
    <property type="molecule type" value="Genomic_DNA"/>
</dbReference>
<dbReference type="PROSITE" id="PS51782">
    <property type="entry name" value="LYSM"/>
    <property type="match status" value="2"/>
</dbReference>
<evidence type="ECO:0000259" key="3">
    <source>
        <dbReference type="PROSITE" id="PS51782"/>
    </source>
</evidence>
<reference evidence="5" key="1">
    <citation type="journal article" date="2019" name="Int. J. Syst. Evol. Microbiol.">
        <title>The Global Catalogue of Microorganisms (GCM) 10K type strain sequencing project: providing services to taxonomists for standard genome sequencing and annotation.</title>
        <authorList>
            <consortium name="The Broad Institute Genomics Platform"/>
            <consortium name="The Broad Institute Genome Sequencing Center for Infectious Disease"/>
            <person name="Wu L."/>
            <person name="Ma J."/>
        </authorList>
    </citation>
    <scope>NUCLEOTIDE SEQUENCE [LARGE SCALE GENOMIC DNA]</scope>
    <source>
        <strain evidence="5">JCM 18303</strain>
    </source>
</reference>
<feature type="transmembrane region" description="Helical" evidence="2">
    <location>
        <begin position="41"/>
        <end position="63"/>
    </location>
</feature>
<sequence length="252" mass="26118">MSPPSRDELREKFAVLAEGARDSGARAASSLRVRFAAMPRVARLGGVAVMVIIVLGVVAGVLAGRGGPEGQPGSPEGQPGNQAPAIASTPRTTERETSQTTGAPPVPGAPPRPDTPTTTSPGGPDAAQPPAAQPPTTQSPAAQPPTTAPESTVPEVREHVVRGGETLAKIALRYDVPFEQIAADSGITNPNRVRVGQRLVIRPKPPGVEVIQPGRTLSDYARRSGHGLDQLMRMNPQLSSPDRILAGGILHV</sequence>
<dbReference type="Proteomes" id="UP001428817">
    <property type="component" value="Unassembled WGS sequence"/>
</dbReference>
<feature type="compositionally biased region" description="Low complexity" evidence="1">
    <location>
        <begin position="71"/>
        <end position="80"/>
    </location>
</feature>
<keyword evidence="2" id="KW-0472">Membrane</keyword>
<evidence type="ECO:0000256" key="2">
    <source>
        <dbReference type="SAM" id="Phobius"/>
    </source>
</evidence>
<dbReference type="PANTHER" id="PTHR33734">
    <property type="entry name" value="LYSM DOMAIN-CONTAINING GPI-ANCHORED PROTEIN 2"/>
    <property type="match status" value="1"/>
</dbReference>
<dbReference type="InterPro" id="IPR036779">
    <property type="entry name" value="LysM_dom_sf"/>
</dbReference>
<dbReference type="InterPro" id="IPR018392">
    <property type="entry name" value="LysM"/>
</dbReference>
<feature type="region of interest" description="Disordered" evidence="1">
    <location>
        <begin position="67"/>
        <end position="156"/>
    </location>
</feature>
<accession>A0ABP9Q618</accession>
<feature type="domain" description="LysM" evidence="3">
    <location>
        <begin position="207"/>
        <end position="252"/>
    </location>
</feature>
<dbReference type="CDD" id="cd00118">
    <property type="entry name" value="LysM"/>
    <property type="match status" value="2"/>
</dbReference>
<evidence type="ECO:0000313" key="5">
    <source>
        <dbReference type="Proteomes" id="UP001428817"/>
    </source>
</evidence>
<keyword evidence="2" id="KW-1133">Transmembrane helix</keyword>
<dbReference type="Pfam" id="PF01476">
    <property type="entry name" value="LysM"/>
    <property type="match status" value="2"/>
</dbReference>
<feature type="compositionally biased region" description="Low complexity" evidence="1">
    <location>
        <begin position="115"/>
        <end position="141"/>
    </location>
</feature>
<evidence type="ECO:0000313" key="4">
    <source>
        <dbReference type="EMBL" id="GAA5156970.1"/>
    </source>
</evidence>
<keyword evidence="5" id="KW-1185">Reference proteome</keyword>